<keyword evidence="2" id="KW-1185">Reference proteome</keyword>
<protein>
    <submittedName>
        <fullName evidence="1">Uncharacterized protein</fullName>
    </submittedName>
</protein>
<evidence type="ECO:0000313" key="2">
    <source>
        <dbReference type="Proteomes" id="UP001196413"/>
    </source>
</evidence>
<name>A0AAD5MMX0_PARTN</name>
<reference evidence="1" key="1">
    <citation type="submission" date="2021-06" db="EMBL/GenBank/DDBJ databases">
        <title>Parelaphostrongylus tenuis whole genome reference sequence.</title>
        <authorList>
            <person name="Garwood T.J."/>
            <person name="Larsen P.A."/>
            <person name="Fountain-Jones N.M."/>
            <person name="Garbe J.R."/>
            <person name="Macchietto M.G."/>
            <person name="Kania S.A."/>
            <person name="Gerhold R.W."/>
            <person name="Richards J.E."/>
            <person name="Wolf T.M."/>
        </authorList>
    </citation>
    <scope>NUCLEOTIDE SEQUENCE</scope>
    <source>
        <strain evidence="1">MNPRO001-30</strain>
        <tissue evidence="1">Meninges</tissue>
    </source>
</reference>
<dbReference type="EMBL" id="JAHQIW010004208">
    <property type="protein sequence ID" value="KAJ1361485.1"/>
    <property type="molecule type" value="Genomic_DNA"/>
</dbReference>
<gene>
    <name evidence="1" type="ORF">KIN20_020744</name>
</gene>
<proteinExistence type="predicted"/>
<sequence length="140" mass="16161">MIVGNLRDFAVLSALTSSHTWQFTDQQSAVWSSSCCVHRKEVAAKRRMNQNLRITDWDFLSNFAVRMRFILRTHGDLMDDWEVWSLYGMNGQAIEDKVGRTSNTLEKQPIDEEQVLTGFLGMSSALQEYHDQRSNFPQNA</sequence>
<comment type="caution">
    <text evidence="1">The sequence shown here is derived from an EMBL/GenBank/DDBJ whole genome shotgun (WGS) entry which is preliminary data.</text>
</comment>
<dbReference type="Proteomes" id="UP001196413">
    <property type="component" value="Unassembled WGS sequence"/>
</dbReference>
<dbReference type="AlphaFoldDB" id="A0AAD5MMX0"/>
<accession>A0AAD5MMX0</accession>
<evidence type="ECO:0000313" key="1">
    <source>
        <dbReference type="EMBL" id="KAJ1361485.1"/>
    </source>
</evidence>
<organism evidence="1 2">
    <name type="scientific">Parelaphostrongylus tenuis</name>
    <name type="common">Meningeal worm</name>
    <dbReference type="NCBI Taxonomy" id="148309"/>
    <lineage>
        <taxon>Eukaryota</taxon>
        <taxon>Metazoa</taxon>
        <taxon>Ecdysozoa</taxon>
        <taxon>Nematoda</taxon>
        <taxon>Chromadorea</taxon>
        <taxon>Rhabditida</taxon>
        <taxon>Rhabditina</taxon>
        <taxon>Rhabditomorpha</taxon>
        <taxon>Strongyloidea</taxon>
        <taxon>Metastrongylidae</taxon>
        <taxon>Parelaphostrongylus</taxon>
    </lineage>
</organism>